<gene>
    <name evidence="12" type="ORF">KLLA0_F15367g</name>
</gene>
<feature type="coiled-coil region" evidence="10">
    <location>
        <begin position="1117"/>
        <end position="1144"/>
    </location>
</feature>
<evidence type="ECO:0000256" key="2">
    <source>
        <dbReference type="ARBA" id="ARBA00022679"/>
    </source>
</evidence>
<dbReference type="InParanoid" id="Q6CJW9"/>
<comment type="pathway">
    <text evidence="9">Protein modification; protein ubiquitination.</text>
</comment>
<dbReference type="GO" id="GO:0000151">
    <property type="term" value="C:ubiquitin ligase complex"/>
    <property type="evidence" value="ECO:0007669"/>
    <property type="project" value="TreeGrafter"/>
</dbReference>
<dbReference type="UniPathway" id="UPA00143"/>
<dbReference type="Proteomes" id="UP000000598">
    <property type="component" value="Chromosome F"/>
</dbReference>
<evidence type="ECO:0000256" key="6">
    <source>
        <dbReference type="ARBA" id="ARBA00022833"/>
    </source>
</evidence>
<dbReference type="InterPro" id="IPR055194">
    <property type="entry name" value="UBR1-like_WH"/>
</dbReference>
<feature type="domain" description="UBR-type" evidence="11">
    <location>
        <begin position="90"/>
        <end position="166"/>
    </location>
</feature>
<keyword evidence="3 9" id="KW-0479">Metal-binding</keyword>
<dbReference type="GO" id="GO:0061630">
    <property type="term" value="F:ubiquitin protein ligase activity"/>
    <property type="evidence" value="ECO:0007669"/>
    <property type="project" value="UniProtKB-UniRule"/>
</dbReference>
<dbReference type="InterPro" id="IPR036390">
    <property type="entry name" value="WH_DNA-bd_sf"/>
</dbReference>
<dbReference type="SUPFAM" id="SSF46785">
    <property type="entry name" value="Winged helix' DNA-binding domain"/>
    <property type="match status" value="1"/>
</dbReference>
<sequence>MGESVRCLRDFLVHFAHFCRYRYNDMCSFYLWKVLLTCMNHCNEEINWEDLTHVFGLNQWEMGDFGKIKLRSNWRESLIPKRKHNDHRGSQCSKQCHGTETVYYCFDCTKNPLYEICEDCFDESQHIGHRYTSRVVTRPEGKVCHCGDISSYNDPKKAFQCRIQSNNADIDVTNLQLYNDMWISTFSQVLDFIIDCCFAWMDGDEKIKHEAVESIPIKDSVGNVESFSQKYVLVLYQHECNIHVQDVARKISRALKKDISFGTFVLSQFDQDEHFTVIAESTNKAFMLRLKQELELQDIPTHLMNESNVFKRYMISELVRWLHHFAVHNPSVLSGKLSLRLAYMDQYVSNLLAVKPFKINILGNFIVPHQKHNSFPWIKPWNFQSNSDETHDPNITNVMLIYDQKIRETDTPNTACRYLPLSGSRFQYFITECLTTFSQFTRMRLLEVFGSIFSVRDDSKKCLAAQYLDVYCNILYRTIVSDASGYKLTLMSTLSQYIFPSPSTANMIINAGFIERCLTFSYSIMSSDSEIVPNSPPIPLSSEFKLPDTVIKNKKAVICFKDIYQAMCTNTKPASVFANESLTNAMRECFFSFNKILPLKRETSEHVQYENFDFSSFYFFFSSILIMVDGFLRNISLVLDPIKRKQLVSTLLTTSIDKHLSSLDKFRPSIPGNTSNTFKTTVCNVQTRIFNFKVGSETQNFFNPISYYIKFILQWSQCGRYEPLPETLKDYFNFKEFFKSPTECLWIAEQALCTLVMISQIDVGFWVRNGSPIQHQLKMYTKYSMREFTYFSDFFLVQFSMCYADPHDFMVNFLTRWGLKYWAEGIPIGDYPEESLTIAMTEQCFLTLIRLMTETRALCASTSVEGFESTMKSEIIHSLCFRKCSYSSLVEAIPEHVTKHPAFDLYLNQYSDYHEPTGNFDTGTYSLKKQYRKQIDPFFVGFSSNKRYEATLLVRERMKETYGVSFNDTFVQASSIQDQLRNTQYQNLYQITSTDIFGVFVKNTLVHIMKMKLESLLGKVLHLIHLCVVNNLADFERIFWHEYHLDESENGFYHSIGSLLYNFLSSDDFNVENGKIREIFRFLKDRAPHINVDDYLSEQTPNYDPRILFTDISESENEEYIKKKMLAKSRREKLMQKLAKQQKEFMDNNNVSAEDISSQGTNLDNSAIGICWTYPEDDCVFCKMPKDYDVLSYFVFVERNVVSINLASDDKTKDVEFQPVLTTCGHCAHFGCLLSHMKSLRKSLGQITKNIRDTFGLSSLNCSLCNSLVNAFIPLLKGTQYCADYNSKSLVTRHSLALITELSGLKFSLQNGFTAGYTLFANTISNLELVLRDESNKFVINKLTSRQITSLRLLDDLISFGLEKKMISASGPHSDDIFMSLCSSMHMLSDDEHILHLLKTKLIEELSLRINEVAALSYQNDIPRQKKSFSIPYRDVISQIIISRIHTTSVINQTEILKAEGIFRGNEMIFIDFIMVQFLIFLRKVCIALHSKYISADKAVISGKGYNELETMIDFCNLPPFIELLQELFCKNSSDPEGSGKCSIVTRKPKIPVSSPFIDLPRVISYMSKQTDSEINLRFSAFKEDIAICMFCGLSCILQKVSLLHFSRIGQCTNHYYNECKCKAPFGCFFILKSNIIYLSYGSRGSFYQTPYVNKHGETDEDYKLGTPVFFNKARYQHFIQDIMLSGKIPHLINRANDKTVDVGGWESM</sequence>
<dbReference type="PaxDb" id="284590-Q6CJW9"/>
<dbReference type="HOGENOM" id="CLU_004097_0_0_1"/>
<keyword evidence="6 9" id="KW-0862">Zinc</keyword>
<evidence type="ECO:0000313" key="13">
    <source>
        <dbReference type="Proteomes" id="UP000000598"/>
    </source>
</evidence>
<evidence type="ECO:0000256" key="10">
    <source>
        <dbReference type="SAM" id="Coils"/>
    </source>
</evidence>
<feature type="zinc finger region" description="UBR-type" evidence="8">
    <location>
        <begin position="90"/>
        <end position="166"/>
    </location>
</feature>
<dbReference type="GO" id="GO:0016567">
    <property type="term" value="P:protein ubiquitination"/>
    <property type="evidence" value="ECO:0007669"/>
    <property type="project" value="UniProtKB-UniRule"/>
</dbReference>
<accession>Q6CJW9</accession>
<dbReference type="OMA" id="TKYSMRE"/>
<dbReference type="KEGG" id="kla:KLLA0_F15367g"/>
<evidence type="ECO:0000256" key="3">
    <source>
        <dbReference type="ARBA" id="ARBA00022723"/>
    </source>
</evidence>
<evidence type="ECO:0000256" key="5">
    <source>
        <dbReference type="ARBA" id="ARBA00022786"/>
    </source>
</evidence>
<comment type="similarity">
    <text evidence="7 9">Belongs to the E3 ubiquitin-protein ligase UBR1-like family.</text>
</comment>
<dbReference type="EMBL" id="CR382126">
    <property type="protein sequence ID" value="CAG98478.1"/>
    <property type="molecule type" value="Genomic_DNA"/>
</dbReference>
<comment type="catalytic activity">
    <reaction evidence="1 9">
        <text>S-ubiquitinyl-[E2 ubiquitin-conjugating enzyme]-L-cysteine + [acceptor protein]-L-lysine = [E2 ubiquitin-conjugating enzyme]-L-cysteine + N(6)-ubiquitinyl-[acceptor protein]-L-lysine.</text>
        <dbReference type="EC" id="2.3.2.27"/>
    </reaction>
</comment>
<evidence type="ECO:0000256" key="4">
    <source>
        <dbReference type="ARBA" id="ARBA00022771"/>
    </source>
</evidence>
<dbReference type="Pfam" id="PF22960">
    <property type="entry name" value="WHD_UBR1"/>
    <property type="match status" value="1"/>
</dbReference>
<evidence type="ECO:0000259" key="11">
    <source>
        <dbReference type="PROSITE" id="PS51157"/>
    </source>
</evidence>
<evidence type="ECO:0000256" key="8">
    <source>
        <dbReference type="PROSITE-ProRule" id="PRU00508"/>
    </source>
</evidence>
<dbReference type="InterPro" id="IPR044046">
    <property type="entry name" value="E3_ligase_UBR-like_C"/>
</dbReference>
<protein>
    <recommendedName>
        <fullName evidence="9">E3 ubiquitin-protein ligase</fullName>
        <ecNumber evidence="9">2.3.2.27</ecNumber>
    </recommendedName>
</protein>
<dbReference type="PANTHER" id="PTHR21497:SF24">
    <property type="entry name" value="E3 UBIQUITIN-PROTEIN LIGASE UBR1"/>
    <property type="match status" value="1"/>
</dbReference>
<comment type="function">
    <text evidence="9">Ubiquitin ligase protein which is a component of the N-end rule pathway. Recognizes and binds to proteins bearing specific N-terminal residues that are destabilizing according to the N-end rule, leading to their ubiquitination and subsequent degradation.</text>
</comment>
<keyword evidence="4 9" id="KW-0863">Zinc-finger</keyword>
<dbReference type="Gene3D" id="2.10.110.30">
    <property type="match status" value="1"/>
</dbReference>
<proteinExistence type="inferred from homology"/>
<dbReference type="SMART" id="SM00396">
    <property type="entry name" value="ZnF_UBR1"/>
    <property type="match status" value="1"/>
</dbReference>
<organism evidence="12 13">
    <name type="scientific">Kluyveromyces lactis (strain ATCC 8585 / CBS 2359 / DSM 70799 / NBRC 1267 / NRRL Y-1140 / WM37)</name>
    <name type="common">Yeast</name>
    <name type="synonym">Candida sphaerica</name>
    <dbReference type="NCBI Taxonomy" id="284590"/>
    <lineage>
        <taxon>Eukaryota</taxon>
        <taxon>Fungi</taxon>
        <taxon>Dikarya</taxon>
        <taxon>Ascomycota</taxon>
        <taxon>Saccharomycotina</taxon>
        <taxon>Saccharomycetes</taxon>
        <taxon>Saccharomycetales</taxon>
        <taxon>Saccharomycetaceae</taxon>
        <taxon>Kluyveromyces</taxon>
    </lineage>
</organism>
<dbReference type="EC" id="2.3.2.27" evidence="9"/>
<dbReference type="PANTHER" id="PTHR21497">
    <property type="entry name" value="UBIQUITIN LIGASE E3 ALPHA-RELATED"/>
    <property type="match status" value="1"/>
</dbReference>
<dbReference type="Pfam" id="PF02207">
    <property type="entry name" value="zf-UBR"/>
    <property type="match status" value="1"/>
</dbReference>
<keyword evidence="13" id="KW-1185">Reference proteome</keyword>
<dbReference type="InterPro" id="IPR039164">
    <property type="entry name" value="UBR1-like"/>
</dbReference>
<evidence type="ECO:0000313" key="12">
    <source>
        <dbReference type="EMBL" id="CAG98478.1"/>
    </source>
</evidence>
<keyword evidence="10" id="KW-0175">Coiled coil</keyword>
<dbReference type="FunCoup" id="Q6CJW9">
    <property type="interactions" value="91"/>
</dbReference>
<keyword evidence="5 9" id="KW-0833">Ubl conjugation pathway</keyword>
<dbReference type="GO" id="GO:0071596">
    <property type="term" value="P:ubiquitin-dependent protein catabolic process via the N-end rule pathway"/>
    <property type="evidence" value="ECO:0007669"/>
    <property type="project" value="UniProtKB-UniRule"/>
</dbReference>
<dbReference type="STRING" id="284590.Q6CJW9"/>
<evidence type="ECO:0000256" key="9">
    <source>
        <dbReference type="RuleBase" id="RU366018"/>
    </source>
</evidence>
<name>Q6CJW9_KLULA</name>
<dbReference type="InterPro" id="IPR003126">
    <property type="entry name" value="Znf_UBR"/>
</dbReference>
<dbReference type="CDD" id="cd19670">
    <property type="entry name" value="UBR-box_UBR1_2_3"/>
    <property type="match status" value="1"/>
</dbReference>
<dbReference type="PROSITE" id="PS51157">
    <property type="entry name" value="ZF_UBR"/>
    <property type="match status" value="1"/>
</dbReference>
<dbReference type="Pfam" id="PF18995">
    <property type="entry name" value="PRT6_C"/>
    <property type="match status" value="1"/>
</dbReference>
<reference evidence="12 13" key="1">
    <citation type="journal article" date="2004" name="Nature">
        <title>Genome evolution in yeasts.</title>
        <authorList>
            <consortium name="Genolevures"/>
            <person name="Dujon B."/>
            <person name="Sherman D."/>
            <person name="Fischer G."/>
            <person name="Durrens P."/>
            <person name="Casaregola S."/>
            <person name="Lafontaine I."/>
            <person name="de Montigny J."/>
            <person name="Marck C."/>
            <person name="Neuveglise C."/>
            <person name="Talla E."/>
            <person name="Goffard N."/>
            <person name="Frangeul L."/>
            <person name="Aigle M."/>
            <person name="Anthouard V."/>
            <person name="Babour A."/>
            <person name="Barbe V."/>
            <person name="Barnay S."/>
            <person name="Blanchin S."/>
            <person name="Beckerich J.M."/>
            <person name="Beyne E."/>
            <person name="Bleykasten C."/>
            <person name="Boisrame A."/>
            <person name="Boyer J."/>
            <person name="Cattolico L."/>
            <person name="Confanioleri F."/>
            <person name="de Daruvar A."/>
            <person name="Despons L."/>
            <person name="Fabre E."/>
            <person name="Fairhead C."/>
            <person name="Ferry-Dumazet H."/>
            <person name="Groppi A."/>
            <person name="Hantraye F."/>
            <person name="Hennequin C."/>
            <person name="Jauniaux N."/>
            <person name="Joyet P."/>
            <person name="Kachouri R."/>
            <person name="Kerrest A."/>
            <person name="Koszul R."/>
            <person name="Lemaire M."/>
            <person name="Lesur I."/>
            <person name="Ma L."/>
            <person name="Muller H."/>
            <person name="Nicaud J.M."/>
            <person name="Nikolski M."/>
            <person name="Oztas S."/>
            <person name="Ozier-Kalogeropoulos O."/>
            <person name="Pellenz S."/>
            <person name="Potier S."/>
            <person name="Richard G.F."/>
            <person name="Straub M.L."/>
            <person name="Suleau A."/>
            <person name="Swennene D."/>
            <person name="Tekaia F."/>
            <person name="Wesolowski-Louvel M."/>
            <person name="Westhof E."/>
            <person name="Wirth B."/>
            <person name="Zeniou-Meyer M."/>
            <person name="Zivanovic I."/>
            <person name="Bolotin-Fukuhara M."/>
            <person name="Thierry A."/>
            <person name="Bouchier C."/>
            <person name="Caudron B."/>
            <person name="Scarpelli C."/>
            <person name="Gaillardin C."/>
            <person name="Weissenbach J."/>
            <person name="Wincker P."/>
            <person name="Souciet J.L."/>
        </authorList>
    </citation>
    <scope>NUCLEOTIDE SEQUENCE [LARGE SCALE GENOMIC DNA]</scope>
    <source>
        <strain evidence="13">ATCC 8585 / CBS 2359 / DSM 70799 / NBRC 1267 / NRRL Y-1140 / WM37</strain>
    </source>
</reference>
<evidence type="ECO:0000256" key="1">
    <source>
        <dbReference type="ARBA" id="ARBA00000900"/>
    </source>
</evidence>
<dbReference type="GO" id="GO:0005737">
    <property type="term" value="C:cytoplasm"/>
    <property type="evidence" value="ECO:0007669"/>
    <property type="project" value="TreeGrafter"/>
</dbReference>
<dbReference type="GO" id="GO:0008270">
    <property type="term" value="F:zinc ion binding"/>
    <property type="evidence" value="ECO:0007669"/>
    <property type="project" value="UniProtKB-UniRule"/>
</dbReference>
<dbReference type="eggNOG" id="KOG1140">
    <property type="taxonomic scope" value="Eukaryota"/>
</dbReference>
<keyword evidence="2 9" id="KW-0808">Transferase</keyword>
<evidence type="ECO:0000256" key="7">
    <source>
        <dbReference type="ARBA" id="ARBA00046341"/>
    </source>
</evidence>